<name>A0A6C0D3D6_9ZZZZ</name>
<organism evidence="3">
    <name type="scientific">viral metagenome</name>
    <dbReference type="NCBI Taxonomy" id="1070528"/>
    <lineage>
        <taxon>unclassified sequences</taxon>
        <taxon>metagenomes</taxon>
        <taxon>organismal metagenomes</taxon>
    </lineage>
</organism>
<dbReference type="Pfam" id="PF01755">
    <property type="entry name" value="Glyco_transf_25"/>
    <property type="match status" value="1"/>
</dbReference>
<dbReference type="EMBL" id="MN739530">
    <property type="protein sequence ID" value="QHT11027.1"/>
    <property type="molecule type" value="Genomic_DNA"/>
</dbReference>
<keyword evidence="1" id="KW-1133">Transmembrane helix</keyword>
<proteinExistence type="predicted"/>
<keyword evidence="1" id="KW-0812">Transmembrane</keyword>
<feature type="domain" description="Glycosyl transferase family 25" evidence="2">
    <location>
        <begin position="65"/>
        <end position="177"/>
    </location>
</feature>
<keyword evidence="1" id="KW-0472">Membrane</keyword>
<sequence>MYKVYRFRTVKRCKCSKVYIRSIGYQQETHMLLVDKYIYPPKDNKFIHYNKFIYLFYMSNNNDIDIYVINLDKDADRLEEMKQKLSPNQFIRIQGIYGNETDFTNYEEIFITSKIFSPKSALGCALSHRKAADTFLQESVKKYALVLEDDATPVNSNFMEEVVASIANAPSDWEIIKLDYLPNFNMNTYNRLPSVVMTAYILNKDSARKLLDHTVYYHLDLDLLFSNMVIYNNPKIVFQQQWGRTVKSNNQINEPSINPFTYIHPFLNFKALRLFDYNILYSDLILLLVIVVLIIYYYEMVFDFFRLDELAMLDMSIPDVIAEPLSITPLSEN</sequence>
<dbReference type="CDD" id="cd06532">
    <property type="entry name" value="Glyco_transf_25"/>
    <property type="match status" value="1"/>
</dbReference>
<dbReference type="InterPro" id="IPR002654">
    <property type="entry name" value="Glyco_trans_25"/>
</dbReference>
<evidence type="ECO:0000313" key="3">
    <source>
        <dbReference type="EMBL" id="QHT11027.1"/>
    </source>
</evidence>
<evidence type="ECO:0000259" key="2">
    <source>
        <dbReference type="Pfam" id="PF01755"/>
    </source>
</evidence>
<accession>A0A6C0D3D6</accession>
<feature type="transmembrane region" description="Helical" evidence="1">
    <location>
        <begin position="279"/>
        <end position="298"/>
    </location>
</feature>
<evidence type="ECO:0000256" key="1">
    <source>
        <dbReference type="SAM" id="Phobius"/>
    </source>
</evidence>
<reference evidence="3" key="1">
    <citation type="journal article" date="2020" name="Nature">
        <title>Giant virus diversity and host interactions through global metagenomics.</title>
        <authorList>
            <person name="Schulz F."/>
            <person name="Roux S."/>
            <person name="Paez-Espino D."/>
            <person name="Jungbluth S."/>
            <person name="Walsh D.A."/>
            <person name="Denef V.J."/>
            <person name="McMahon K.D."/>
            <person name="Konstantinidis K.T."/>
            <person name="Eloe-Fadrosh E.A."/>
            <person name="Kyrpides N.C."/>
            <person name="Woyke T."/>
        </authorList>
    </citation>
    <scope>NUCLEOTIDE SEQUENCE</scope>
    <source>
        <strain evidence="3">GVMAG-M-3300023174-111</strain>
    </source>
</reference>
<dbReference type="AlphaFoldDB" id="A0A6C0D3D6"/>
<protein>
    <recommendedName>
        <fullName evidence="2">Glycosyl transferase family 25 domain-containing protein</fullName>
    </recommendedName>
</protein>